<keyword evidence="4" id="KW-1185">Reference proteome</keyword>
<protein>
    <submittedName>
        <fullName evidence="2">Uncharacterized protein</fullName>
    </submittedName>
</protein>
<evidence type="ECO:0000313" key="1">
    <source>
        <dbReference type="EMBL" id="CAI0462514.1"/>
    </source>
</evidence>
<evidence type="ECO:0000313" key="2">
    <source>
        <dbReference type="EMBL" id="CAI0470792.1"/>
    </source>
</evidence>
<dbReference type="EMBL" id="CAMGYJ010000009">
    <property type="protein sequence ID" value="CAI0473117.1"/>
    <property type="molecule type" value="Genomic_DNA"/>
</dbReference>
<proteinExistence type="predicted"/>
<dbReference type="EMBL" id="CAMGYJ010000009">
    <property type="protein sequence ID" value="CAI0470792.1"/>
    <property type="molecule type" value="Genomic_DNA"/>
</dbReference>
<gene>
    <name evidence="1" type="ORF">LITE_LOCUS35382</name>
    <name evidence="2" type="ORF">LITE_LOCUS38685</name>
    <name evidence="3" type="ORF">LITE_LOCUS39514</name>
</gene>
<organism evidence="2 4">
    <name type="scientific">Linum tenue</name>
    <dbReference type="NCBI Taxonomy" id="586396"/>
    <lineage>
        <taxon>Eukaryota</taxon>
        <taxon>Viridiplantae</taxon>
        <taxon>Streptophyta</taxon>
        <taxon>Embryophyta</taxon>
        <taxon>Tracheophyta</taxon>
        <taxon>Spermatophyta</taxon>
        <taxon>Magnoliopsida</taxon>
        <taxon>eudicotyledons</taxon>
        <taxon>Gunneridae</taxon>
        <taxon>Pentapetalae</taxon>
        <taxon>rosids</taxon>
        <taxon>fabids</taxon>
        <taxon>Malpighiales</taxon>
        <taxon>Linaceae</taxon>
        <taxon>Linum</taxon>
    </lineage>
</organism>
<sequence>MRSKKVNISFDR</sequence>
<comment type="caution">
    <text evidence="2">The sequence shown here is derived from an EMBL/GenBank/DDBJ whole genome shotgun (WGS) entry which is preliminary data.</text>
</comment>
<accession>A0AAV0PJQ3</accession>
<evidence type="ECO:0000313" key="3">
    <source>
        <dbReference type="EMBL" id="CAI0473117.1"/>
    </source>
</evidence>
<dbReference type="EMBL" id="CAMGYJ010000008">
    <property type="protein sequence ID" value="CAI0462514.1"/>
    <property type="molecule type" value="Genomic_DNA"/>
</dbReference>
<name>A0AAV0PJQ3_9ROSI</name>
<dbReference type="Proteomes" id="UP001154282">
    <property type="component" value="Unassembled WGS sequence"/>
</dbReference>
<reference evidence="2" key="1">
    <citation type="submission" date="2022-08" db="EMBL/GenBank/DDBJ databases">
        <authorList>
            <person name="Gutierrez-Valencia J."/>
        </authorList>
    </citation>
    <scope>NUCLEOTIDE SEQUENCE</scope>
</reference>
<evidence type="ECO:0000313" key="4">
    <source>
        <dbReference type="Proteomes" id="UP001154282"/>
    </source>
</evidence>